<evidence type="ECO:0000313" key="2">
    <source>
        <dbReference type="Proteomes" id="UP000255024"/>
    </source>
</evidence>
<gene>
    <name evidence="1" type="ORF">NCTC11179_01273</name>
</gene>
<proteinExistence type="predicted"/>
<dbReference type="EMBL" id="UGQL01000001">
    <property type="protein sequence ID" value="STZ27737.1"/>
    <property type="molecule type" value="Genomic_DNA"/>
</dbReference>
<accession>A0A378RNK8</accession>
<name>A0A378RNK8_MYROD</name>
<sequence>MRTSHTAIKLVFLLLSTLLPAVLFGQSTVVLDQLTTLESYQKVYYANSFDHSNPYFRKNDEGRWNGFSVKEVYFNEDYFSCSLDVSTKNAVNQFIAYLEQTYPTNLSVEQEYYERKYTVATRDFDLVFTVEVREDDDIQENTEAELVMKFARVVNHPLANLSEELKTNENGITCFLQVSCYNVVPTILVDGIPILPKNKEDEYSTYGSIALNKYILNSDTPIDLAFLLTPGIDDEGKIMPKIPKSSYASFSIEYINGKGDVIQTIDLFNNRAYVTDTIVENGDTRYYSYPGSNDYTKKDIRFNHQLKAPVAYNVTGWAKGKDLRKEKNLEEQIKQFYRAYATLILDKNLNAMTQLLYDSFLEKYTYNYNNTELKSYHEYDNLEYMLERTFKVVTAEQTKLHISANGKLAYLEAVDKTAYLKAVGLDYIKNISFLFYIDNNTNELKIIR</sequence>
<dbReference type="Proteomes" id="UP000255024">
    <property type="component" value="Unassembled WGS sequence"/>
</dbReference>
<protein>
    <submittedName>
        <fullName evidence="1">Uncharacterized protein</fullName>
    </submittedName>
</protein>
<reference evidence="1 2" key="1">
    <citation type="submission" date="2018-06" db="EMBL/GenBank/DDBJ databases">
        <authorList>
            <consortium name="Pathogen Informatics"/>
            <person name="Doyle S."/>
        </authorList>
    </citation>
    <scope>NUCLEOTIDE SEQUENCE [LARGE SCALE GENOMIC DNA]</scope>
    <source>
        <strain evidence="1 2">NCTC11179</strain>
    </source>
</reference>
<dbReference type="AlphaFoldDB" id="A0A378RNK8"/>
<evidence type="ECO:0000313" key="1">
    <source>
        <dbReference type="EMBL" id="STZ27737.1"/>
    </source>
</evidence>
<dbReference type="RefSeq" id="WP_115090614.1">
    <property type="nucleotide sequence ID" value="NZ_CP068107.1"/>
</dbReference>
<keyword evidence="2" id="KW-1185">Reference proteome</keyword>
<organism evidence="1 2">
    <name type="scientific">Myroides odoratus</name>
    <name type="common">Flavobacterium odoratum</name>
    <dbReference type="NCBI Taxonomy" id="256"/>
    <lineage>
        <taxon>Bacteria</taxon>
        <taxon>Pseudomonadati</taxon>
        <taxon>Bacteroidota</taxon>
        <taxon>Flavobacteriia</taxon>
        <taxon>Flavobacteriales</taxon>
        <taxon>Flavobacteriaceae</taxon>
        <taxon>Myroides</taxon>
    </lineage>
</organism>